<feature type="signal peptide" evidence="2">
    <location>
        <begin position="1"/>
        <end position="16"/>
    </location>
</feature>
<dbReference type="PANTHER" id="PTHR45815">
    <property type="entry name" value="PROTEIN DISULFIDE-ISOMERASE A6"/>
    <property type="match status" value="1"/>
</dbReference>
<sequence length="158" mass="17891">MILLILSSLFFRLGLSLYEDADVVHLNANNFDKLVTGSRDTWLVQFFSSYCPYCQNFAPNFEKAAKELKGTVKIGVVDADEDRTLLRRYNVRGIPTVKIYLPNNPIPENYDGPRTAEALVEKVRAIKKSKRNKSVKSTEVSDADKTDEDNKEDVEATI</sequence>
<dbReference type="GO" id="GO:0015035">
    <property type="term" value="F:protein-disulfide reductase activity"/>
    <property type="evidence" value="ECO:0007669"/>
    <property type="project" value="TreeGrafter"/>
</dbReference>
<dbReference type="Proteomes" id="UP001458880">
    <property type="component" value="Unassembled WGS sequence"/>
</dbReference>
<dbReference type="GO" id="GO:0005788">
    <property type="term" value="C:endoplasmic reticulum lumen"/>
    <property type="evidence" value="ECO:0007669"/>
    <property type="project" value="TreeGrafter"/>
</dbReference>
<feature type="chain" id="PRO_5043340344" evidence="2">
    <location>
        <begin position="17"/>
        <end position="158"/>
    </location>
</feature>
<proteinExistence type="predicted"/>
<accession>A0AAW1JY68</accession>
<dbReference type="PANTHER" id="PTHR45815:SF3">
    <property type="entry name" value="PROTEIN DISULFIDE-ISOMERASE A6"/>
    <property type="match status" value="1"/>
</dbReference>
<reference evidence="4 5" key="1">
    <citation type="journal article" date="2024" name="BMC Genomics">
        <title>De novo assembly and annotation of Popillia japonica's genome with initial clues to its potential as an invasive pest.</title>
        <authorList>
            <person name="Cucini C."/>
            <person name="Boschi S."/>
            <person name="Funari R."/>
            <person name="Cardaioli E."/>
            <person name="Iannotti N."/>
            <person name="Marturano G."/>
            <person name="Paoli F."/>
            <person name="Bruttini M."/>
            <person name="Carapelli A."/>
            <person name="Frati F."/>
            <person name="Nardi F."/>
        </authorList>
    </citation>
    <scope>NUCLEOTIDE SEQUENCE [LARGE SCALE GENOMIC DNA]</scope>
    <source>
        <strain evidence="4">DMR45628</strain>
    </source>
</reference>
<dbReference type="InterPro" id="IPR013766">
    <property type="entry name" value="Thioredoxin_domain"/>
</dbReference>
<dbReference type="AlphaFoldDB" id="A0AAW1JY68"/>
<dbReference type="SUPFAM" id="SSF52833">
    <property type="entry name" value="Thioredoxin-like"/>
    <property type="match status" value="1"/>
</dbReference>
<dbReference type="PROSITE" id="PS00194">
    <property type="entry name" value="THIOREDOXIN_1"/>
    <property type="match status" value="1"/>
</dbReference>
<dbReference type="EMBL" id="JASPKY010000305">
    <property type="protein sequence ID" value="KAK9709649.1"/>
    <property type="molecule type" value="Genomic_DNA"/>
</dbReference>
<keyword evidence="2" id="KW-0732">Signal</keyword>
<dbReference type="GO" id="GO:0034976">
    <property type="term" value="P:response to endoplasmic reticulum stress"/>
    <property type="evidence" value="ECO:0007669"/>
    <property type="project" value="TreeGrafter"/>
</dbReference>
<feature type="domain" description="Thioredoxin" evidence="3">
    <location>
        <begin position="2"/>
        <end position="128"/>
    </location>
</feature>
<dbReference type="InterPro" id="IPR017937">
    <property type="entry name" value="Thioredoxin_CS"/>
</dbReference>
<gene>
    <name evidence="4" type="ORF">QE152_g26496</name>
</gene>
<dbReference type="PROSITE" id="PS51352">
    <property type="entry name" value="THIOREDOXIN_2"/>
    <property type="match status" value="1"/>
</dbReference>
<dbReference type="Pfam" id="PF00085">
    <property type="entry name" value="Thioredoxin"/>
    <property type="match status" value="1"/>
</dbReference>
<keyword evidence="5" id="KW-1185">Reference proteome</keyword>
<comment type="caution">
    <text evidence="4">The sequence shown here is derived from an EMBL/GenBank/DDBJ whole genome shotgun (WGS) entry which is preliminary data.</text>
</comment>
<protein>
    <submittedName>
        <fullName evidence="4">Thioredoxin</fullName>
    </submittedName>
</protein>
<dbReference type="Gene3D" id="3.40.30.10">
    <property type="entry name" value="Glutaredoxin"/>
    <property type="match status" value="1"/>
</dbReference>
<evidence type="ECO:0000313" key="5">
    <source>
        <dbReference type="Proteomes" id="UP001458880"/>
    </source>
</evidence>
<evidence type="ECO:0000256" key="1">
    <source>
        <dbReference type="SAM" id="MobiDB-lite"/>
    </source>
</evidence>
<evidence type="ECO:0000256" key="2">
    <source>
        <dbReference type="SAM" id="SignalP"/>
    </source>
</evidence>
<organism evidence="4 5">
    <name type="scientific">Popillia japonica</name>
    <name type="common">Japanese beetle</name>
    <dbReference type="NCBI Taxonomy" id="7064"/>
    <lineage>
        <taxon>Eukaryota</taxon>
        <taxon>Metazoa</taxon>
        <taxon>Ecdysozoa</taxon>
        <taxon>Arthropoda</taxon>
        <taxon>Hexapoda</taxon>
        <taxon>Insecta</taxon>
        <taxon>Pterygota</taxon>
        <taxon>Neoptera</taxon>
        <taxon>Endopterygota</taxon>
        <taxon>Coleoptera</taxon>
        <taxon>Polyphaga</taxon>
        <taxon>Scarabaeiformia</taxon>
        <taxon>Scarabaeidae</taxon>
        <taxon>Rutelinae</taxon>
        <taxon>Popillia</taxon>
    </lineage>
</organism>
<evidence type="ECO:0000259" key="3">
    <source>
        <dbReference type="PROSITE" id="PS51352"/>
    </source>
</evidence>
<name>A0AAW1JY68_POPJA</name>
<feature type="region of interest" description="Disordered" evidence="1">
    <location>
        <begin position="128"/>
        <end position="158"/>
    </location>
</feature>
<evidence type="ECO:0000313" key="4">
    <source>
        <dbReference type="EMBL" id="KAK9709649.1"/>
    </source>
</evidence>
<dbReference type="InterPro" id="IPR036249">
    <property type="entry name" value="Thioredoxin-like_sf"/>
</dbReference>